<dbReference type="InterPro" id="IPR015943">
    <property type="entry name" value="WD40/YVTN_repeat-like_dom_sf"/>
</dbReference>
<dbReference type="EMBL" id="CP015093">
    <property type="protein sequence ID" value="APZ53627.1"/>
    <property type="molecule type" value="Genomic_DNA"/>
</dbReference>
<reference evidence="2 3" key="1">
    <citation type="submission" date="2016-04" db="EMBL/GenBank/DDBJ databases">
        <title>Deep-sea bacteria in the southern Pacific.</title>
        <authorList>
            <person name="Tang K."/>
        </authorList>
    </citation>
    <scope>NUCLEOTIDE SEQUENCE [LARGE SCALE GENOMIC DNA]</scope>
    <source>
        <strain evidence="2 3">JLT2014</strain>
    </source>
</reference>
<dbReference type="Gene3D" id="2.130.10.10">
    <property type="entry name" value="YVTN repeat-like/Quinoprotein amine dehydrogenase"/>
    <property type="match status" value="2"/>
</dbReference>
<dbReference type="InterPro" id="IPR001680">
    <property type="entry name" value="WD40_rpt"/>
</dbReference>
<dbReference type="PANTHER" id="PTHR19879">
    <property type="entry name" value="TRANSCRIPTION INITIATION FACTOR TFIID"/>
    <property type="match status" value="1"/>
</dbReference>
<dbReference type="Pfam" id="PF00400">
    <property type="entry name" value="WD40"/>
    <property type="match status" value="1"/>
</dbReference>
<dbReference type="SUPFAM" id="SSF75011">
    <property type="entry name" value="3-carboxy-cis,cis-mucoante lactonizing enzyme"/>
    <property type="match status" value="1"/>
</dbReference>
<evidence type="ECO:0000313" key="3">
    <source>
        <dbReference type="Proteomes" id="UP000187059"/>
    </source>
</evidence>
<proteinExistence type="predicted"/>
<dbReference type="Proteomes" id="UP000187059">
    <property type="component" value="Chromosome"/>
</dbReference>
<feature type="domain" description="Anaphase-promoting complex subunit 4-like WD40" evidence="1">
    <location>
        <begin position="307"/>
        <end position="365"/>
    </location>
</feature>
<evidence type="ECO:0000313" key="2">
    <source>
        <dbReference type="EMBL" id="APZ53627.1"/>
    </source>
</evidence>
<organism evidence="2 3">
    <name type="scientific">Salipiger abyssi</name>
    <dbReference type="NCBI Taxonomy" id="1250539"/>
    <lineage>
        <taxon>Bacteria</taxon>
        <taxon>Pseudomonadati</taxon>
        <taxon>Pseudomonadota</taxon>
        <taxon>Alphaproteobacteria</taxon>
        <taxon>Rhodobacterales</taxon>
        <taxon>Roseobacteraceae</taxon>
        <taxon>Salipiger</taxon>
    </lineage>
</organism>
<dbReference type="KEGG" id="paby:Ga0080574_TMP3293"/>
<dbReference type="OrthoDB" id="8192299at2"/>
<dbReference type="RefSeq" id="WP_076702260.1">
    <property type="nucleotide sequence ID" value="NZ_CP015093.1"/>
</dbReference>
<evidence type="ECO:0000259" key="1">
    <source>
        <dbReference type="Pfam" id="PF12894"/>
    </source>
</evidence>
<protein>
    <submittedName>
        <fullName evidence="2">High-affnity carbon uptake protein Hat/HatR</fullName>
    </submittedName>
</protein>
<dbReference type="Pfam" id="PF12894">
    <property type="entry name" value="ANAPC4_WD40"/>
    <property type="match status" value="1"/>
</dbReference>
<dbReference type="AlphaFoldDB" id="A0A1P8UW49"/>
<dbReference type="PANTHER" id="PTHR19879:SF9">
    <property type="entry name" value="TRANSCRIPTION INITIATION FACTOR TFIID SUBUNIT 5"/>
    <property type="match status" value="1"/>
</dbReference>
<dbReference type="InterPro" id="IPR024977">
    <property type="entry name" value="Apc4-like_WD40_dom"/>
</dbReference>
<accession>A0A1P8UW49</accession>
<gene>
    <name evidence="2" type="ORF">Ga0080574_TMP3293</name>
</gene>
<keyword evidence="3" id="KW-1185">Reference proteome</keyword>
<dbReference type="STRING" id="1250539.Ga0080574_TMP3293"/>
<name>A0A1P8UW49_9RHOB</name>
<dbReference type="SMART" id="SM00320">
    <property type="entry name" value="WD40"/>
    <property type="match status" value="3"/>
</dbReference>
<sequence>MIETKPPQALTLFELIGREWVLEQPVTALAFNAKGSALACVQADGALALLAVADAEHPEQRIRMELETGRSTIRPREKPLPPPVVTQPLRAEAGLCAWDDQGFAVAGPEETLWRVTARGQCLPLEKQGVAPVSALCALRGGGVAVARGGELSLATPDGLAPRLRCGLPGTVERLAVSPDGRRLAAWGDGRVTMLRTETLEAEMTLEAPGEAACLDWSPDGRWLAAGCTDRALTLVDLDAGATDRIADFPASVGALGFSRKAGALVAAGAFRVVAWKTPDLPFGDHPGTPLDTGRPGVTLVDCVAPHPSRDLCAAGYANGLVVLSPLGQRDELMLIEGRGAAVTALAWSPDGMHLAAGFADGRAAIATFPKIMFK</sequence>